<feature type="domain" description="HTH marR-type" evidence="1">
    <location>
        <begin position="22"/>
        <end position="149"/>
    </location>
</feature>
<dbReference type="OrthoDB" id="4462574at2"/>
<organism evidence="2 3">
    <name type="scientific">Rhodococcoides kyotonense</name>
    <dbReference type="NCBI Taxonomy" id="398843"/>
    <lineage>
        <taxon>Bacteria</taxon>
        <taxon>Bacillati</taxon>
        <taxon>Actinomycetota</taxon>
        <taxon>Actinomycetes</taxon>
        <taxon>Mycobacteriales</taxon>
        <taxon>Nocardiaceae</taxon>
        <taxon>Rhodococcoides</taxon>
    </lineage>
</organism>
<evidence type="ECO:0000313" key="3">
    <source>
        <dbReference type="Proteomes" id="UP000198327"/>
    </source>
</evidence>
<reference evidence="3" key="1">
    <citation type="submission" date="2017-06" db="EMBL/GenBank/DDBJ databases">
        <authorList>
            <person name="Varghese N."/>
            <person name="Submissions S."/>
        </authorList>
    </citation>
    <scope>NUCLEOTIDE SEQUENCE [LARGE SCALE GENOMIC DNA]</scope>
    <source>
        <strain evidence="3">JCM 23211</strain>
    </source>
</reference>
<dbReference type="AlphaFoldDB" id="A0A239NEB4"/>
<name>A0A239NEB4_9NOCA</name>
<dbReference type="InterPro" id="IPR036390">
    <property type="entry name" value="WH_DNA-bd_sf"/>
</dbReference>
<dbReference type="GO" id="GO:0003700">
    <property type="term" value="F:DNA-binding transcription factor activity"/>
    <property type="evidence" value="ECO:0007669"/>
    <property type="project" value="InterPro"/>
</dbReference>
<keyword evidence="3" id="KW-1185">Reference proteome</keyword>
<dbReference type="SUPFAM" id="SSF46785">
    <property type="entry name" value="Winged helix' DNA-binding domain"/>
    <property type="match status" value="1"/>
</dbReference>
<dbReference type="RefSeq" id="WP_141136603.1">
    <property type="nucleotide sequence ID" value="NZ_FZOW01000038.1"/>
</dbReference>
<protein>
    <recommendedName>
        <fullName evidence="1">HTH marR-type domain-containing protein</fullName>
    </recommendedName>
</protein>
<dbReference type="EMBL" id="FZOW01000038">
    <property type="protein sequence ID" value="SNT53307.1"/>
    <property type="molecule type" value="Genomic_DNA"/>
</dbReference>
<evidence type="ECO:0000313" key="2">
    <source>
        <dbReference type="EMBL" id="SNT53307.1"/>
    </source>
</evidence>
<sequence length="149" mass="16151">MPQQPSSAAAWAAGTGSAGRDDLDLVSTLLRVADATRSRLTTVLDRSGVTWAQYEILESLDKARCPMSYRMLATVLQRHRTSITATVSGLLALGYIDRWVAPDSRSTTMIEATEPGVHALRRAKRVLAAYENDLVDPGAVALVEAAIRR</sequence>
<dbReference type="PROSITE" id="PS50995">
    <property type="entry name" value="HTH_MARR_2"/>
    <property type="match status" value="1"/>
</dbReference>
<dbReference type="InterPro" id="IPR036388">
    <property type="entry name" value="WH-like_DNA-bd_sf"/>
</dbReference>
<gene>
    <name evidence="2" type="ORF">SAMN05421642_1388</name>
</gene>
<dbReference type="SMART" id="SM00347">
    <property type="entry name" value="HTH_MARR"/>
    <property type="match status" value="1"/>
</dbReference>
<dbReference type="Proteomes" id="UP000198327">
    <property type="component" value="Unassembled WGS sequence"/>
</dbReference>
<accession>A0A239NEB4</accession>
<proteinExistence type="predicted"/>
<evidence type="ECO:0000259" key="1">
    <source>
        <dbReference type="PROSITE" id="PS50995"/>
    </source>
</evidence>
<dbReference type="Gene3D" id="1.10.10.10">
    <property type="entry name" value="Winged helix-like DNA-binding domain superfamily/Winged helix DNA-binding domain"/>
    <property type="match status" value="1"/>
</dbReference>
<dbReference type="InterPro" id="IPR000835">
    <property type="entry name" value="HTH_MarR-typ"/>
</dbReference>